<keyword evidence="1" id="KW-1133">Transmembrane helix</keyword>
<dbReference type="Gene3D" id="3.30.70.100">
    <property type="match status" value="1"/>
</dbReference>
<dbReference type="SUPFAM" id="SSF55008">
    <property type="entry name" value="HMA, heavy metal-associated domain"/>
    <property type="match status" value="1"/>
</dbReference>
<keyword evidence="1" id="KW-0812">Transmembrane</keyword>
<evidence type="ECO:0000313" key="4">
    <source>
        <dbReference type="Proteomes" id="UP000823910"/>
    </source>
</evidence>
<dbReference type="InterPro" id="IPR036163">
    <property type="entry name" value="HMA_dom_sf"/>
</dbReference>
<dbReference type="GO" id="GO:0046872">
    <property type="term" value="F:metal ion binding"/>
    <property type="evidence" value="ECO:0007669"/>
    <property type="project" value="InterPro"/>
</dbReference>
<evidence type="ECO:0000313" key="3">
    <source>
        <dbReference type="EMBL" id="HJC05129.1"/>
    </source>
</evidence>
<dbReference type="InterPro" id="IPR006121">
    <property type="entry name" value="HMA_dom"/>
</dbReference>
<evidence type="ECO:0000259" key="2">
    <source>
        <dbReference type="PROSITE" id="PS50846"/>
    </source>
</evidence>
<feature type="domain" description="HMA" evidence="2">
    <location>
        <begin position="58"/>
        <end position="122"/>
    </location>
</feature>
<name>A0A9D2MXG7_9FIRM</name>
<proteinExistence type="predicted"/>
<evidence type="ECO:0000256" key="1">
    <source>
        <dbReference type="SAM" id="Phobius"/>
    </source>
</evidence>
<organism evidence="3 4">
    <name type="scientific">Candidatus Enterocloster excrementipullorum</name>
    <dbReference type="NCBI Taxonomy" id="2838559"/>
    <lineage>
        <taxon>Bacteria</taxon>
        <taxon>Bacillati</taxon>
        <taxon>Bacillota</taxon>
        <taxon>Clostridia</taxon>
        <taxon>Lachnospirales</taxon>
        <taxon>Lachnospiraceae</taxon>
        <taxon>Enterocloster</taxon>
    </lineage>
</organism>
<dbReference type="EMBL" id="DWWT01000012">
    <property type="protein sequence ID" value="HJC05129.1"/>
    <property type="molecule type" value="Genomic_DNA"/>
</dbReference>
<dbReference type="Pfam" id="PF00403">
    <property type="entry name" value="HMA"/>
    <property type="match status" value="1"/>
</dbReference>
<gene>
    <name evidence="3" type="ORF">H9704_03085</name>
</gene>
<reference evidence="3" key="1">
    <citation type="journal article" date="2021" name="PeerJ">
        <title>Extensive microbial diversity within the chicken gut microbiome revealed by metagenomics and culture.</title>
        <authorList>
            <person name="Gilroy R."/>
            <person name="Ravi A."/>
            <person name="Getino M."/>
            <person name="Pursley I."/>
            <person name="Horton D.L."/>
            <person name="Alikhan N.F."/>
            <person name="Baker D."/>
            <person name="Gharbi K."/>
            <person name="Hall N."/>
            <person name="Watson M."/>
            <person name="Adriaenssens E.M."/>
            <person name="Foster-Nyarko E."/>
            <person name="Jarju S."/>
            <person name="Secka A."/>
            <person name="Antonio M."/>
            <person name="Oren A."/>
            <person name="Chaudhuri R.R."/>
            <person name="La Ragione R."/>
            <person name="Hildebrand F."/>
            <person name="Pallen M.J."/>
        </authorList>
    </citation>
    <scope>NUCLEOTIDE SEQUENCE</scope>
    <source>
        <strain evidence="3">CHK180-15479</strain>
    </source>
</reference>
<comment type="caution">
    <text evidence="3">The sequence shown here is derived from an EMBL/GenBank/DDBJ whole genome shotgun (WGS) entry which is preliminary data.</text>
</comment>
<accession>A0A9D2MXG7</accession>
<reference evidence="3" key="2">
    <citation type="submission" date="2021-04" db="EMBL/GenBank/DDBJ databases">
        <authorList>
            <person name="Gilroy R."/>
        </authorList>
    </citation>
    <scope>NUCLEOTIDE SEQUENCE</scope>
    <source>
        <strain evidence="3">CHK180-15479</strain>
    </source>
</reference>
<dbReference type="CDD" id="cd00371">
    <property type="entry name" value="HMA"/>
    <property type="match status" value="1"/>
</dbReference>
<dbReference type="AlphaFoldDB" id="A0A9D2MXG7"/>
<dbReference type="Proteomes" id="UP000823910">
    <property type="component" value="Unassembled WGS sequence"/>
</dbReference>
<keyword evidence="1" id="KW-0472">Membrane</keyword>
<feature type="transmembrane region" description="Helical" evidence="1">
    <location>
        <begin position="6"/>
        <end position="23"/>
    </location>
</feature>
<sequence>MFFTTGANAVILLVIVILVVFAVKGTIKHFRGEGACCGGGSGSVPPVEEKELENPVIGRKVLHISGMHCDRCVNNVTLAINKIDGASARVSLNKREAVVACDREIDTDRLKEAVEKAGYAVISVEE</sequence>
<protein>
    <submittedName>
        <fullName evidence="3">Heavy-metal-associated domain-containing protein</fullName>
    </submittedName>
</protein>
<dbReference type="PROSITE" id="PS50846">
    <property type="entry name" value="HMA_2"/>
    <property type="match status" value="1"/>
</dbReference>